<feature type="region of interest" description="Disordered" evidence="1">
    <location>
        <begin position="1"/>
        <end position="79"/>
    </location>
</feature>
<organism evidence="2 3">
    <name type="scientific">Methylobacterium oryzae</name>
    <dbReference type="NCBI Taxonomy" id="334852"/>
    <lineage>
        <taxon>Bacteria</taxon>
        <taxon>Pseudomonadati</taxon>
        <taxon>Pseudomonadota</taxon>
        <taxon>Alphaproteobacteria</taxon>
        <taxon>Hyphomicrobiales</taxon>
        <taxon>Methylobacteriaceae</taxon>
        <taxon>Methylobacterium</taxon>
    </lineage>
</organism>
<feature type="compositionally biased region" description="Acidic residues" evidence="1">
    <location>
        <begin position="48"/>
        <end position="57"/>
    </location>
</feature>
<gene>
    <name evidence="2" type="ORF">MOTC310_08805</name>
</gene>
<name>A0ABU7TLD1_9HYPH</name>
<protein>
    <submittedName>
        <fullName evidence="2">Uncharacterized protein</fullName>
    </submittedName>
</protein>
<keyword evidence="3" id="KW-1185">Reference proteome</keyword>
<dbReference type="RefSeq" id="WP_091784786.1">
    <property type="nucleotide sequence ID" value="NZ_MLCA01000002.1"/>
</dbReference>
<proteinExistence type="predicted"/>
<reference evidence="2 3" key="1">
    <citation type="journal article" date="2012" name="Genet. Mol. Biol.">
        <title>Analysis of 16S rRNA and mxaF genes revealing insights into Methylobacterium niche-specific plant association.</title>
        <authorList>
            <person name="Dourado M.N."/>
            <person name="Andreote F.D."/>
            <person name="Dini-Andreote F."/>
            <person name="Conti R."/>
            <person name="Araujo J.M."/>
            <person name="Araujo W.L."/>
        </authorList>
    </citation>
    <scope>NUCLEOTIDE SEQUENCE [LARGE SCALE GENOMIC DNA]</scope>
    <source>
        <strain evidence="2 3">TC3-10</strain>
    </source>
</reference>
<evidence type="ECO:0000313" key="3">
    <source>
        <dbReference type="Proteomes" id="UP001355206"/>
    </source>
</evidence>
<dbReference type="Proteomes" id="UP001355206">
    <property type="component" value="Unassembled WGS sequence"/>
</dbReference>
<evidence type="ECO:0000256" key="1">
    <source>
        <dbReference type="SAM" id="MobiDB-lite"/>
    </source>
</evidence>
<dbReference type="EMBL" id="MLCA01000002">
    <property type="protein sequence ID" value="MEE7490572.1"/>
    <property type="molecule type" value="Genomic_DNA"/>
</dbReference>
<sequence>MGAGPPNPEQPISAPRLRAKLATPRTASEQTNEDKAKAKKAGGKEEDKDASEEDGEPADEKKDVKKGATAAATGASGEKARIKAITQSANGKLFPALAAALAFDTDLFAEQA</sequence>
<accession>A0ABU7TLD1</accession>
<comment type="caution">
    <text evidence="2">The sequence shown here is derived from an EMBL/GenBank/DDBJ whole genome shotgun (WGS) entry which is preliminary data.</text>
</comment>
<evidence type="ECO:0000313" key="2">
    <source>
        <dbReference type="EMBL" id="MEE7490572.1"/>
    </source>
</evidence>
<feature type="compositionally biased region" description="Basic and acidic residues" evidence="1">
    <location>
        <begin position="32"/>
        <end position="47"/>
    </location>
</feature>